<protein>
    <submittedName>
        <fullName evidence="1">Uncharacterized protein</fullName>
    </submittedName>
</protein>
<organism evidence="1 2">
    <name type="scientific">candidate division TA06 bacterium</name>
    <dbReference type="NCBI Taxonomy" id="2250710"/>
    <lineage>
        <taxon>Bacteria</taxon>
        <taxon>Bacteria division TA06</taxon>
    </lineage>
</organism>
<dbReference type="EMBL" id="QNBC01000037">
    <property type="protein sequence ID" value="RKX66630.1"/>
    <property type="molecule type" value="Genomic_DNA"/>
</dbReference>
<proteinExistence type="predicted"/>
<sequence length="356" mass="39590">MKLKEVLIYIFLIAAFAGCHIEQPNNIPVIGGSLNIPIGDSSMTVQKAIDTYNSKFSGINLYIENDSIFMQSDTAIYSSSKSTRDSLEFYLGISKSMPDKIDTIKTVFHTELRNFEGVVHIKGNCPGPDTFVGKVNYSLTLLNGDTTLYDSLMISLPPGDFDTTISKNFNNFNLGGYKMTIEGYSINGSATFDSVWGYTKSGFDAYINGDTLYTVEIPFSISDDMRKAFNPDSLDTPNFKINYINIAAVLWNHLPIGVDYNIYVMNSTKTDTFYLADSLLPPQIDSNGYAISDTLSELDLKIDSTIANVFNDTSGIYLIEANTPAIGKIFVRPSDYLRFHGHITINYWINANDTIQ</sequence>
<evidence type="ECO:0000313" key="1">
    <source>
        <dbReference type="EMBL" id="RKX66630.1"/>
    </source>
</evidence>
<name>A0A660S8M2_UNCT6</name>
<gene>
    <name evidence="1" type="ORF">DRP44_03730</name>
</gene>
<accession>A0A660S8M2</accession>
<dbReference type="PROSITE" id="PS51257">
    <property type="entry name" value="PROKAR_LIPOPROTEIN"/>
    <property type="match status" value="1"/>
</dbReference>
<dbReference type="Proteomes" id="UP000282321">
    <property type="component" value="Unassembled WGS sequence"/>
</dbReference>
<reference evidence="1 2" key="1">
    <citation type="submission" date="2018-06" db="EMBL/GenBank/DDBJ databases">
        <title>Extensive metabolic versatility and redundancy in microbially diverse, dynamic hydrothermal sediments.</title>
        <authorList>
            <person name="Dombrowski N."/>
            <person name="Teske A."/>
            <person name="Baker B.J."/>
        </authorList>
    </citation>
    <scope>NUCLEOTIDE SEQUENCE [LARGE SCALE GENOMIC DNA]</scope>
    <source>
        <strain evidence="1">B35_G9</strain>
    </source>
</reference>
<evidence type="ECO:0000313" key="2">
    <source>
        <dbReference type="Proteomes" id="UP000282321"/>
    </source>
</evidence>
<comment type="caution">
    <text evidence="1">The sequence shown here is derived from an EMBL/GenBank/DDBJ whole genome shotgun (WGS) entry which is preliminary data.</text>
</comment>
<dbReference type="AlphaFoldDB" id="A0A660S8M2"/>